<dbReference type="PANTHER" id="PTHR12042:SF21">
    <property type="entry name" value="ALPHA1,4-GALACTOSYLTRANSFERASE 1-RELATED"/>
    <property type="match status" value="1"/>
</dbReference>
<dbReference type="PANTHER" id="PTHR12042">
    <property type="entry name" value="LACTOSYLCERAMIDE 4-ALPHA-GALACTOSYLTRANSFERASE ALPHA- 1,4-GALACTOSYLTRANSFERASE"/>
    <property type="match status" value="1"/>
</dbReference>
<dbReference type="GO" id="GO:0006688">
    <property type="term" value="P:glycosphingolipid biosynthetic process"/>
    <property type="evidence" value="ECO:0007669"/>
    <property type="project" value="TreeGrafter"/>
</dbReference>
<protein>
    <submittedName>
        <fullName evidence="4">Lactosylceramide 4-alpha-galactosyltransferase</fullName>
    </submittedName>
</protein>
<dbReference type="Proteomes" id="UP000324222">
    <property type="component" value="Unassembled WGS sequence"/>
</dbReference>
<evidence type="ECO:0000256" key="1">
    <source>
        <dbReference type="ARBA" id="ARBA00009003"/>
    </source>
</evidence>
<keyword evidence="2 4" id="KW-0808">Transferase</keyword>
<comment type="caution">
    <text evidence="4">The sequence shown here is derived from an EMBL/GenBank/DDBJ whole genome shotgun (WGS) entry which is preliminary data.</text>
</comment>
<dbReference type="InterPro" id="IPR051981">
    <property type="entry name" value="Glycosyltransf_32"/>
</dbReference>
<accession>A0A5B7CLQ8</accession>
<sequence length="107" mass="12616">MMKLVRKAPLTCRGNVTLFPQSTFYPVRYNEFEYYFLPGFGNKFNEVSEKGLGYFVKTFSRAFALHFWNKMSKNHQVEVNRNSVYEVVAKRFCPITYRVATAESDIF</sequence>
<dbReference type="GO" id="GO:0016758">
    <property type="term" value="F:hexosyltransferase activity"/>
    <property type="evidence" value="ECO:0007669"/>
    <property type="project" value="TreeGrafter"/>
</dbReference>
<dbReference type="AlphaFoldDB" id="A0A5B7CLQ8"/>
<comment type="similarity">
    <text evidence="1">Belongs to the glycosyltransferase 32 family.</text>
</comment>
<dbReference type="Pfam" id="PF04572">
    <property type="entry name" value="Gb3_synth"/>
    <property type="match status" value="1"/>
</dbReference>
<reference evidence="4 5" key="1">
    <citation type="submission" date="2019-05" db="EMBL/GenBank/DDBJ databases">
        <title>Another draft genome of Portunus trituberculatus and its Hox gene families provides insights of decapod evolution.</title>
        <authorList>
            <person name="Jeong J.-H."/>
            <person name="Song I."/>
            <person name="Kim S."/>
            <person name="Choi T."/>
            <person name="Kim D."/>
            <person name="Ryu S."/>
            <person name="Kim W."/>
        </authorList>
    </citation>
    <scope>NUCLEOTIDE SEQUENCE [LARGE SCALE GENOMIC DNA]</scope>
    <source>
        <tissue evidence="4">Muscle</tissue>
    </source>
</reference>
<organism evidence="4 5">
    <name type="scientific">Portunus trituberculatus</name>
    <name type="common">Swimming crab</name>
    <name type="synonym">Neptunus trituberculatus</name>
    <dbReference type="NCBI Taxonomy" id="210409"/>
    <lineage>
        <taxon>Eukaryota</taxon>
        <taxon>Metazoa</taxon>
        <taxon>Ecdysozoa</taxon>
        <taxon>Arthropoda</taxon>
        <taxon>Crustacea</taxon>
        <taxon>Multicrustacea</taxon>
        <taxon>Malacostraca</taxon>
        <taxon>Eumalacostraca</taxon>
        <taxon>Eucarida</taxon>
        <taxon>Decapoda</taxon>
        <taxon>Pleocyemata</taxon>
        <taxon>Brachyura</taxon>
        <taxon>Eubrachyura</taxon>
        <taxon>Portunoidea</taxon>
        <taxon>Portunidae</taxon>
        <taxon>Portuninae</taxon>
        <taxon>Portunus</taxon>
    </lineage>
</organism>
<keyword evidence="4" id="KW-0328">Glycosyltransferase</keyword>
<evidence type="ECO:0000313" key="5">
    <source>
        <dbReference type="Proteomes" id="UP000324222"/>
    </source>
</evidence>
<proteinExistence type="inferred from homology"/>
<evidence type="ECO:0000313" key="4">
    <source>
        <dbReference type="EMBL" id="MPC09624.1"/>
    </source>
</evidence>
<evidence type="ECO:0000259" key="3">
    <source>
        <dbReference type="Pfam" id="PF04572"/>
    </source>
</evidence>
<keyword evidence="5" id="KW-1185">Reference proteome</keyword>
<feature type="domain" description="Alpha 1,4-glycosyltransferase" evidence="3">
    <location>
        <begin position="10"/>
        <end position="99"/>
    </location>
</feature>
<name>A0A5B7CLQ8_PORTR</name>
<dbReference type="GO" id="GO:0016020">
    <property type="term" value="C:membrane"/>
    <property type="evidence" value="ECO:0007669"/>
    <property type="project" value="GOC"/>
</dbReference>
<gene>
    <name evidence="4" type="primary">A4galt_0</name>
    <name evidence="4" type="ORF">E2C01_002241</name>
</gene>
<dbReference type="OrthoDB" id="409543at2759"/>
<dbReference type="EMBL" id="VSRR010000077">
    <property type="protein sequence ID" value="MPC09624.1"/>
    <property type="molecule type" value="Genomic_DNA"/>
</dbReference>
<evidence type="ECO:0000256" key="2">
    <source>
        <dbReference type="ARBA" id="ARBA00022679"/>
    </source>
</evidence>
<dbReference type="InterPro" id="IPR007652">
    <property type="entry name" value="A1-4-GlycosylTfrase_dom"/>
</dbReference>